<name>A0ACD1E7S6_9MICO</name>
<proteinExistence type="predicted"/>
<dbReference type="EMBL" id="CP076544">
    <property type="protein sequence ID" value="QWS34874.1"/>
    <property type="molecule type" value="Genomic_DNA"/>
</dbReference>
<gene>
    <name evidence="1" type="ORF">KM842_07045</name>
</gene>
<protein>
    <submittedName>
        <fullName evidence="1">Uncharacterized protein</fullName>
    </submittedName>
</protein>
<reference evidence="1" key="1">
    <citation type="submission" date="2021-06" db="EMBL/GenBank/DDBJ databases">
        <authorList>
            <person name="Ellington A.J."/>
            <person name="Bryan N.C."/>
            <person name="Christner B.C."/>
            <person name="Reisch C.R."/>
        </authorList>
    </citation>
    <scope>NUCLEOTIDE SEQUENCE</scope>
    <source>
        <strain evidence="1">L6-1</strain>
    </source>
</reference>
<accession>A0ACD1E7S6</accession>
<dbReference type="Proteomes" id="UP000681794">
    <property type="component" value="Chromosome"/>
</dbReference>
<sequence length="53" mass="5573">MSNDILVRRAQRSPLSELREARHQRALQTSAIISGIAGVTVAALAFVTVGLGA</sequence>
<keyword evidence="2" id="KW-1185">Reference proteome</keyword>
<evidence type="ECO:0000313" key="1">
    <source>
        <dbReference type="EMBL" id="QWS34874.1"/>
    </source>
</evidence>
<organism evidence="1 2">
    <name type="scientific">Curtobacterium aetherium</name>
    <dbReference type="NCBI Taxonomy" id="2841594"/>
    <lineage>
        <taxon>Bacteria</taxon>
        <taxon>Bacillati</taxon>
        <taxon>Actinomycetota</taxon>
        <taxon>Actinomycetes</taxon>
        <taxon>Micrococcales</taxon>
        <taxon>Microbacteriaceae</taxon>
        <taxon>Curtobacterium</taxon>
    </lineage>
</organism>
<evidence type="ECO:0000313" key="2">
    <source>
        <dbReference type="Proteomes" id="UP000681794"/>
    </source>
</evidence>